<name>A0ACB7T126_HYAAI</name>
<organism evidence="1 2">
    <name type="scientific">Hyalomma asiaticum</name>
    <name type="common">Tick</name>
    <dbReference type="NCBI Taxonomy" id="266040"/>
    <lineage>
        <taxon>Eukaryota</taxon>
        <taxon>Metazoa</taxon>
        <taxon>Ecdysozoa</taxon>
        <taxon>Arthropoda</taxon>
        <taxon>Chelicerata</taxon>
        <taxon>Arachnida</taxon>
        <taxon>Acari</taxon>
        <taxon>Parasitiformes</taxon>
        <taxon>Ixodida</taxon>
        <taxon>Ixodoidea</taxon>
        <taxon>Ixodidae</taxon>
        <taxon>Hyalomminae</taxon>
        <taxon>Hyalomma</taxon>
    </lineage>
</organism>
<dbReference type="Proteomes" id="UP000821845">
    <property type="component" value="Chromosome 2"/>
</dbReference>
<reference evidence="1" key="1">
    <citation type="submission" date="2020-05" db="EMBL/GenBank/DDBJ databases">
        <title>Large-scale comparative analyses of tick genomes elucidate their genetic diversity and vector capacities.</title>
        <authorList>
            <person name="Jia N."/>
            <person name="Wang J."/>
            <person name="Shi W."/>
            <person name="Du L."/>
            <person name="Sun Y."/>
            <person name="Zhan W."/>
            <person name="Jiang J."/>
            <person name="Wang Q."/>
            <person name="Zhang B."/>
            <person name="Ji P."/>
            <person name="Sakyi L.B."/>
            <person name="Cui X."/>
            <person name="Yuan T."/>
            <person name="Jiang B."/>
            <person name="Yang W."/>
            <person name="Lam T.T.-Y."/>
            <person name="Chang Q."/>
            <person name="Ding S."/>
            <person name="Wang X."/>
            <person name="Zhu J."/>
            <person name="Ruan X."/>
            <person name="Zhao L."/>
            <person name="Wei J."/>
            <person name="Que T."/>
            <person name="Du C."/>
            <person name="Cheng J."/>
            <person name="Dai P."/>
            <person name="Han X."/>
            <person name="Huang E."/>
            <person name="Gao Y."/>
            <person name="Liu J."/>
            <person name="Shao H."/>
            <person name="Ye R."/>
            <person name="Li L."/>
            <person name="Wei W."/>
            <person name="Wang X."/>
            <person name="Wang C."/>
            <person name="Yang T."/>
            <person name="Huo Q."/>
            <person name="Li W."/>
            <person name="Guo W."/>
            <person name="Chen H."/>
            <person name="Zhou L."/>
            <person name="Ni X."/>
            <person name="Tian J."/>
            <person name="Zhou Y."/>
            <person name="Sheng Y."/>
            <person name="Liu T."/>
            <person name="Pan Y."/>
            <person name="Xia L."/>
            <person name="Li J."/>
            <person name="Zhao F."/>
            <person name="Cao W."/>
        </authorList>
    </citation>
    <scope>NUCLEOTIDE SEQUENCE</scope>
    <source>
        <strain evidence="1">Hyas-2018</strain>
    </source>
</reference>
<comment type="caution">
    <text evidence="1">The sequence shown here is derived from an EMBL/GenBank/DDBJ whole genome shotgun (WGS) entry which is preliminary data.</text>
</comment>
<sequence>MPLSSSRFNWVTARALRREMPREAAAAVQHCLGARVCEALPARTGRPPTGRKGGLRITTGGEEEVALSSSSTVQSAFNWAHSGVRSPATRRAGGSGARGSGVGSSTALALLLSDDAVRVSPLSTRPERRRGEERDGTSELEIEGACARGQAGAYQSGSRRSLRRLRGSAAAGMNDGRCRGDDARDTGRAKHRIKSHGSVSTFAYSLARTPTAASTVHAKPQKLHS</sequence>
<accession>A0ACB7T126</accession>
<protein>
    <submittedName>
        <fullName evidence="1">Uncharacterized protein</fullName>
    </submittedName>
</protein>
<keyword evidence="2" id="KW-1185">Reference proteome</keyword>
<dbReference type="EMBL" id="CM023482">
    <property type="protein sequence ID" value="KAH6939869.1"/>
    <property type="molecule type" value="Genomic_DNA"/>
</dbReference>
<evidence type="ECO:0000313" key="2">
    <source>
        <dbReference type="Proteomes" id="UP000821845"/>
    </source>
</evidence>
<gene>
    <name evidence="1" type="ORF">HPB50_021915</name>
</gene>
<proteinExistence type="predicted"/>
<evidence type="ECO:0000313" key="1">
    <source>
        <dbReference type="EMBL" id="KAH6939869.1"/>
    </source>
</evidence>